<dbReference type="UniPathway" id="UPA00537">
    <property type="reaction ID" value="UER00594"/>
</dbReference>
<dbReference type="Pfam" id="PF21948">
    <property type="entry name" value="LplA-B_cat"/>
    <property type="match status" value="1"/>
</dbReference>
<sequence length="525" mass="60613">MTAVANRRKKWRLLDTGQLSASENIALDRVLLESRAKGWSPNTVRFLQFSPPAVLIGYHQSVEQEVRVDYCETHNIHINRRITGGGTVFFDESQLGWEIIADKSFFNLNIANPAFFERVSTPIVRALNRLGISARFRPRNDIEVRGKKISGTGGTEMDNTFLFQGTLLVDFDIDTMLRALRVPIEKLKRHEIEAFKDRVTCIKWELNYLPRLKDLKSVIKRSFEETFHIELNDGELLSEERELFNKILPDYSSFAWINKVKSPAVEQPMVWVSLYTPGGIIKAFFVINLRFHYIQSVVITGDFFVTPPEIIYNLEALLKGIPLDKELIEKRIKEFFSQHNHSMAGILSCDFISIIDRLFEKLDLCRFNLQPPLSNHIFLVNGTFEQILSRRPRFLLLPYCAKSPECGYRYKKECAECNECTVGQAYHLSQRFNLEPITITSFEDLMQTLREFKRKDVNAYIGCCCEQFFVKHQDDFEASGISAILLDINSETCYDLGKASFAYRGEFESQTNLNLDLLKMVLNVL</sequence>
<dbReference type="InterPro" id="IPR050664">
    <property type="entry name" value="Octanoyltrans_LipM/LipL"/>
</dbReference>
<dbReference type="Pfam" id="PF01976">
    <property type="entry name" value="DUF116"/>
    <property type="match status" value="1"/>
</dbReference>
<dbReference type="PANTHER" id="PTHR43679:SF2">
    <property type="entry name" value="OCTANOYL-[GCVH]:PROTEIN N-OCTANOYLTRANSFERASE"/>
    <property type="match status" value="1"/>
</dbReference>
<organism evidence="2">
    <name type="scientific">candidate division WOR-3 bacterium</name>
    <dbReference type="NCBI Taxonomy" id="2052148"/>
    <lineage>
        <taxon>Bacteria</taxon>
        <taxon>Bacteria division WOR-3</taxon>
    </lineage>
</organism>
<dbReference type="InterPro" id="IPR004143">
    <property type="entry name" value="BPL_LPL_catalytic"/>
</dbReference>
<dbReference type="InterPro" id="IPR045864">
    <property type="entry name" value="aa-tRNA-synth_II/BPL/LPL"/>
</dbReference>
<gene>
    <name evidence="2" type="ORF">ENV60_01300</name>
</gene>
<dbReference type="InterPro" id="IPR002829">
    <property type="entry name" value="DUF116"/>
</dbReference>
<dbReference type="SUPFAM" id="SSF82649">
    <property type="entry name" value="SufE/NifU"/>
    <property type="match status" value="1"/>
</dbReference>
<accession>A0A7C4XTK5</accession>
<name>A0A7C4XTK5_UNCW3</name>
<dbReference type="CDD" id="cd16443">
    <property type="entry name" value="LplA"/>
    <property type="match status" value="1"/>
</dbReference>
<evidence type="ECO:0000313" key="2">
    <source>
        <dbReference type="EMBL" id="HGV96919.1"/>
    </source>
</evidence>
<dbReference type="Gene3D" id="3.30.930.10">
    <property type="entry name" value="Bira Bifunctional Protein, Domain 2"/>
    <property type="match status" value="1"/>
</dbReference>
<comment type="caution">
    <text evidence="2">The sequence shown here is derived from an EMBL/GenBank/DDBJ whole genome shotgun (WGS) entry which is preliminary data.</text>
</comment>
<dbReference type="GO" id="GO:0016979">
    <property type="term" value="F:lipoate-protein ligase activity"/>
    <property type="evidence" value="ECO:0007669"/>
    <property type="project" value="UniProtKB-EC"/>
</dbReference>
<dbReference type="PANTHER" id="PTHR43679">
    <property type="entry name" value="OCTANOYLTRANSFERASE LIPM-RELATED"/>
    <property type="match status" value="1"/>
</dbReference>
<dbReference type="SUPFAM" id="SSF55681">
    <property type="entry name" value="Class II aaRS and biotin synthetases"/>
    <property type="match status" value="1"/>
</dbReference>
<feature type="domain" description="BPL/LPL catalytic" evidence="1">
    <location>
        <begin position="38"/>
        <end position="231"/>
    </location>
</feature>
<evidence type="ECO:0000259" key="1">
    <source>
        <dbReference type="PROSITE" id="PS51733"/>
    </source>
</evidence>
<dbReference type="Gene3D" id="3.30.390.50">
    <property type="entry name" value="CO dehydrogenase flavoprotein, C-terminal domain"/>
    <property type="match status" value="1"/>
</dbReference>
<reference evidence="2" key="1">
    <citation type="journal article" date="2020" name="mSystems">
        <title>Genome- and Community-Level Interaction Insights into Carbon Utilization and Element Cycling Functions of Hydrothermarchaeota in Hydrothermal Sediment.</title>
        <authorList>
            <person name="Zhou Z."/>
            <person name="Liu Y."/>
            <person name="Xu W."/>
            <person name="Pan J."/>
            <person name="Luo Z.H."/>
            <person name="Li M."/>
        </authorList>
    </citation>
    <scope>NUCLEOTIDE SEQUENCE [LARGE SCALE GENOMIC DNA]</scope>
    <source>
        <strain evidence="2">SpSt-774</strain>
    </source>
</reference>
<protein>
    <submittedName>
        <fullName evidence="2">DUF116 domain-containing protein</fullName>
    </submittedName>
</protein>
<dbReference type="PROSITE" id="PS51733">
    <property type="entry name" value="BPL_LPL_CATALYTIC"/>
    <property type="match status" value="1"/>
</dbReference>
<dbReference type="GO" id="GO:0009249">
    <property type="term" value="P:protein lipoylation"/>
    <property type="evidence" value="ECO:0007669"/>
    <property type="project" value="UniProtKB-ARBA"/>
</dbReference>
<proteinExistence type="predicted"/>
<dbReference type="AlphaFoldDB" id="A0A7C4XTK5"/>
<dbReference type="EMBL" id="DTGZ01000024">
    <property type="protein sequence ID" value="HGV96919.1"/>
    <property type="molecule type" value="Genomic_DNA"/>
</dbReference>
<dbReference type="GO" id="GO:0005524">
    <property type="term" value="F:ATP binding"/>
    <property type="evidence" value="ECO:0007669"/>
    <property type="project" value="UniProtKB-KW"/>
</dbReference>